<evidence type="ECO:0000259" key="4">
    <source>
        <dbReference type="SMART" id="SM00479"/>
    </source>
</evidence>
<dbReference type="PANTHER" id="PTHR30231">
    <property type="entry name" value="DNA POLYMERASE III SUBUNIT EPSILON"/>
    <property type="match status" value="1"/>
</dbReference>
<dbReference type="SMART" id="SM00479">
    <property type="entry name" value="EXOIII"/>
    <property type="match status" value="1"/>
</dbReference>
<dbReference type="InterPro" id="IPR013520">
    <property type="entry name" value="Ribonucl_H"/>
</dbReference>
<dbReference type="GO" id="GO:0005829">
    <property type="term" value="C:cytosol"/>
    <property type="evidence" value="ECO:0007669"/>
    <property type="project" value="TreeGrafter"/>
</dbReference>
<evidence type="ECO:0000256" key="1">
    <source>
        <dbReference type="ARBA" id="ARBA00022722"/>
    </source>
</evidence>
<evidence type="ECO:0000313" key="6">
    <source>
        <dbReference type="Proteomes" id="UP000199424"/>
    </source>
</evidence>
<proteinExistence type="predicted"/>
<reference evidence="6" key="1">
    <citation type="submission" date="2016-10" db="EMBL/GenBank/DDBJ databases">
        <authorList>
            <person name="Varghese N."/>
            <person name="Submissions S."/>
        </authorList>
    </citation>
    <scope>NUCLEOTIDE SEQUENCE [LARGE SCALE GENOMIC DNA]</scope>
    <source>
        <strain evidence="6">CGMCC 1.7285</strain>
    </source>
</reference>
<dbReference type="Proteomes" id="UP000199424">
    <property type="component" value="Unassembled WGS sequence"/>
</dbReference>
<dbReference type="GO" id="GO:0008408">
    <property type="term" value="F:3'-5' exonuclease activity"/>
    <property type="evidence" value="ECO:0007669"/>
    <property type="project" value="TreeGrafter"/>
</dbReference>
<evidence type="ECO:0000256" key="3">
    <source>
        <dbReference type="ARBA" id="ARBA00022839"/>
    </source>
</evidence>
<protein>
    <submittedName>
        <fullName evidence="5">DNA polymerase-3 subunit epsilon</fullName>
    </submittedName>
</protein>
<dbReference type="Pfam" id="PF00929">
    <property type="entry name" value="RNase_T"/>
    <property type="match status" value="1"/>
</dbReference>
<dbReference type="PANTHER" id="PTHR30231:SF4">
    <property type="entry name" value="PROTEIN NEN2"/>
    <property type="match status" value="1"/>
</dbReference>
<feature type="domain" description="Exonuclease" evidence="4">
    <location>
        <begin position="23"/>
        <end position="197"/>
    </location>
</feature>
<keyword evidence="3" id="KW-0269">Exonuclease</keyword>
<accession>A0A1I6GQR2</accession>
<dbReference type="AlphaFoldDB" id="A0A1I6GQR2"/>
<dbReference type="SUPFAM" id="SSF53098">
    <property type="entry name" value="Ribonuclease H-like"/>
    <property type="match status" value="1"/>
</dbReference>
<dbReference type="CDD" id="cd06127">
    <property type="entry name" value="DEDDh"/>
    <property type="match status" value="1"/>
</dbReference>
<keyword evidence="2" id="KW-0378">Hydrolase</keyword>
<dbReference type="InterPro" id="IPR036397">
    <property type="entry name" value="RNaseH_sf"/>
</dbReference>
<keyword evidence="6" id="KW-1185">Reference proteome</keyword>
<organism evidence="5 6">
    <name type="scientific">Pseudidiomarina maritima</name>
    <dbReference type="NCBI Taxonomy" id="519453"/>
    <lineage>
        <taxon>Bacteria</taxon>
        <taxon>Pseudomonadati</taxon>
        <taxon>Pseudomonadota</taxon>
        <taxon>Gammaproteobacteria</taxon>
        <taxon>Alteromonadales</taxon>
        <taxon>Idiomarinaceae</taxon>
        <taxon>Pseudidiomarina</taxon>
    </lineage>
</organism>
<dbReference type="GO" id="GO:0003676">
    <property type="term" value="F:nucleic acid binding"/>
    <property type="evidence" value="ECO:0007669"/>
    <property type="project" value="InterPro"/>
</dbReference>
<evidence type="ECO:0000313" key="5">
    <source>
        <dbReference type="EMBL" id="SFR44534.1"/>
    </source>
</evidence>
<keyword evidence="1" id="KW-0540">Nuclease</keyword>
<dbReference type="RefSeq" id="WP_092856096.1">
    <property type="nucleotide sequence ID" value="NZ_FOYU01000001.1"/>
</dbReference>
<sequence>MWSLIKRWWHKIQVRRKPWTEHSYIALDIETSGLDPANDQILAIAWVEVTPPVINYTSGRYYLIKHDKTDLKQSPVIHGLVKKDFIETSELCDVMQALSVTMCNKILICHHIQLDWRFLKQAAKSCDIQLAPLALFDTLGFEAKRLKRQQHHIERGSLTLSACRARYGLPEYDAHHAFSDAVGCAELMLAQAYKYAGSEKSSII</sequence>
<dbReference type="InterPro" id="IPR012337">
    <property type="entry name" value="RNaseH-like_sf"/>
</dbReference>
<evidence type="ECO:0000256" key="2">
    <source>
        <dbReference type="ARBA" id="ARBA00022801"/>
    </source>
</evidence>
<gene>
    <name evidence="5" type="ORF">SAMN04488070_1094</name>
</gene>
<dbReference type="GO" id="GO:0006259">
    <property type="term" value="P:DNA metabolic process"/>
    <property type="evidence" value="ECO:0007669"/>
    <property type="project" value="UniProtKB-ARBA"/>
</dbReference>
<name>A0A1I6GQR2_9GAMM</name>
<dbReference type="Gene3D" id="3.30.420.10">
    <property type="entry name" value="Ribonuclease H-like superfamily/Ribonuclease H"/>
    <property type="match status" value="1"/>
</dbReference>
<dbReference type="EMBL" id="FOYU01000001">
    <property type="protein sequence ID" value="SFR44534.1"/>
    <property type="molecule type" value="Genomic_DNA"/>
</dbReference>